<gene>
    <name evidence="2" type="ORF">J1N35_014968</name>
</gene>
<comment type="caution">
    <text evidence="2">The sequence shown here is derived from an EMBL/GenBank/DDBJ whole genome shotgun (WGS) entry which is preliminary data.</text>
</comment>
<feature type="region of interest" description="Disordered" evidence="1">
    <location>
        <begin position="58"/>
        <end position="78"/>
    </location>
</feature>
<organism evidence="2 3">
    <name type="scientific">Gossypium stocksii</name>
    <dbReference type="NCBI Taxonomy" id="47602"/>
    <lineage>
        <taxon>Eukaryota</taxon>
        <taxon>Viridiplantae</taxon>
        <taxon>Streptophyta</taxon>
        <taxon>Embryophyta</taxon>
        <taxon>Tracheophyta</taxon>
        <taxon>Spermatophyta</taxon>
        <taxon>Magnoliopsida</taxon>
        <taxon>eudicotyledons</taxon>
        <taxon>Gunneridae</taxon>
        <taxon>Pentapetalae</taxon>
        <taxon>rosids</taxon>
        <taxon>malvids</taxon>
        <taxon>Malvales</taxon>
        <taxon>Malvaceae</taxon>
        <taxon>Malvoideae</taxon>
        <taxon>Gossypium</taxon>
    </lineage>
</organism>
<accession>A0A9D4AAE5</accession>
<dbReference type="EMBL" id="JAIQCV010000005">
    <property type="protein sequence ID" value="KAH1098047.1"/>
    <property type="molecule type" value="Genomic_DNA"/>
</dbReference>
<keyword evidence="3" id="KW-1185">Reference proteome</keyword>
<evidence type="ECO:0000313" key="3">
    <source>
        <dbReference type="Proteomes" id="UP000828251"/>
    </source>
</evidence>
<evidence type="ECO:0000256" key="1">
    <source>
        <dbReference type="SAM" id="MobiDB-lite"/>
    </source>
</evidence>
<dbReference type="Proteomes" id="UP000828251">
    <property type="component" value="Unassembled WGS sequence"/>
</dbReference>
<dbReference type="AlphaFoldDB" id="A0A9D4AAE5"/>
<name>A0A9D4AAE5_9ROSI</name>
<sequence length="78" mass="9173">MNAVVEIYRRLESDLKLAKTSQTLEDQAEIKRLRETIREANLKLSSTKHQYAWLHGGKSKDMEQSGMDGRQWQKVRKQ</sequence>
<reference evidence="2 3" key="1">
    <citation type="journal article" date="2021" name="Plant Biotechnol. J.">
        <title>Multi-omics assisted identification of the key and species-specific regulatory components of drought-tolerant mechanisms in Gossypium stocksii.</title>
        <authorList>
            <person name="Yu D."/>
            <person name="Ke L."/>
            <person name="Zhang D."/>
            <person name="Wu Y."/>
            <person name="Sun Y."/>
            <person name="Mei J."/>
            <person name="Sun J."/>
            <person name="Sun Y."/>
        </authorList>
    </citation>
    <scope>NUCLEOTIDE SEQUENCE [LARGE SCALE GENOMIC DNA]</scope>
    <source>
        <strain evidence="3">cv. E1</strain>
        <tissue evidence="2">Leaf</tissue>
    </source>
</reference>
<proteinExistence type="predicted"/>
<protein>
    <submittedName>
        <fullName evidence="2">Uncharacterized protein</fullName>
    </submittedName>
</protein>
<evidence type="ECO:0000313" key="2">
    <source>
        <dbReference type="EMBL" id="KAH1098047.1"/>
    </source>
</evidence>